<dbReference type="SMART" id="SM00862">
    <property type="entry name" value="Trans_reg_C"/>
    <property type="match status" value="1"/>
</dbReference>
<feature type="modified residue" description="4-aspartylphosphate" evidence="6">
    <location>
        <position position="55"/>
    </location>
</feature>
<dbReference type="GO" id="GO:0000156">
    <property type="term" value="F:phosphorelay response regulator activity"/>
    <property type="evidence" value="ECO:0007669"/>
    <property type="project" value="TreeGrafter"/>
</dbReference>
<name>A0A6J4MFJ1_9ACTN</name>
<sequence length="237" mass="26157">MTGQAHVLIVEDETFVRDVVERYLSRDGHRVTACRDGEEALAMFDADPPDIVVLDLMLPRIDGFEVCRRLRARSDALRYVPIIMLSALAGEDDRITGLSLGADDYVTKPFSPRELSLRVGSVLRRSQPAPGAEPVVSDGALVVDRSAHRATLDGVELSLTMREFDLLAFLVMHRGQVYSRADLLREVWGWEFGDSSTVTVHIKRLRAKLGDDPSTPARIATVYGLGYRYDGVADGAA</sequence>
<dbReference type="PROSITE" id="PS50110">
    <property type="entry name" value="RESPONSE_REGULATORY"/>
    <property type="match status" value="1"/>
</dbReference>
<dbReference type="FunFam" id="3.40.50.2300:FF:000001">
    <property type="entry name" value="DNA-binding response regulator PhoB"/>
    <property type="match status" value="1"/>
</dbReference>
<protein>
    <submittedName>
        <fullName evidence="10">Phosphate regulon transcriptional regulatory protein PhoB (SphR)</fullName>
    </submittedName>
</protein>
<dbReference type="InterPro" id="IPR001867">
    <property type="entry name" value="OmpR/PhoB-type_DNA-bd"/>
</dbReference>
<dbReference type="CDD" id="cd17574">
    <property type="entry name" value="REC_OmpR"/>
    <property type="match status" value="1"/>
</dbReference>
<dbReference type="Gene3D" id="3.40.50.2300">
    <property type="match status" value="1"/>
</dbReference>
<evidence type="ECO:0000256" key="5">
    <source>
        <dbReference type="ARBA" id="ARBA00023163"/>
    </source>
</evidence>
<evidence type="ECO:0000259" key="8">
    <source>
        <dbReference type="PROSITE" id="PS50110"/>
    </source>
</evidence>
<dbReference type="GO" id="GO:0005829">
    <property type="term" value="C:cytosol"/>
    <property type="evidence" value="ECO:0007669"/>
    <property type="project" value="TreeGrafter"/>
</dbReference>
<keyword evidence="4 7" id="KW-0238">DNA-binding</keyword>
<dbReference type="PANTHER" id="PTHR48111:SF4">
    <property type="entry name" value="DNA-BINDING DUAL TRANSCRIPTIONAL REGULATOR OMPR"/>
    <property type="match status" value="1"/>
</dbReference>
<evidence type="ECO:0000313" key="10">
    <source>
        <dbReference type="EMBL" id="CAA9353810.1"/>
    </source>
</evidence>
<evidence type="ECO:0000256" key="4">
    <source>
        <dbReference type="ARBA" id="ARBA00023125"/>
    </source>
</evidence>
<keyword evidence="3" id="KW-0805">Transcription regulation</keyword>
<dbReference type="Gene3D" id="1.10.10.10">
    <property type="entry name" value="Winged helix-like DNA-binding domain superfamily/Winged helix DNA-binding domain"/>
    <property type="match status" value="1"/>
</dbReference>
<dbReference type="InterPro" id="IPR001789">
    <property type="entry name" value="Sig_transdc_resp-reg_receiver"/>
</dbReference>
<evidence type="ECO:0000256" key="6">
    <source>
        <dbReference type="PROSITE-ProRule" id="PRU00169"/>
    </source>
</evidence>
<accession>A0A6J4MFJ1</accession>
<reference evidence="10" key="1">
    <citation type="submission" date="2020-02" db="EMBL/GenBank/DDBJ databases">
        <authorList>
            <person name="Meier V. D."/>
        </authorList>
    </citation>
    <scope>NUCLEOTIDE SEQUENCE</scope>
    <source>
        <strain evidence="10">AVDCRST_MAG72</strain>
    </source>
</reference>
<dbReference type="InterPro" id="IPR036388">
    <property type="entry name" value="WH-like_DNA-bd_sf"/>
</dbReference>
<keyword evidence="5" id="KW-0804">Transcription</keyword>
<dbReference type="EMBL" id="CADCUJ010000071">
    <property type="protein sequence ID" value="CAA9353810.1"/>
    <property type="molecule type" value="Genomic_DNA"/>
</dbReference>
<dbReference type="InterPro" id="IPR039420">
    <property type="entry name" value="WalR-like"/>
</dbReference>
<dbReference type="SUPFAM" id="SSF52172">
    <property type="entry name" value="CheY-like"/>
    <property type="match status" value="1"/>
</dbReference>
<evidence type="ECO:0000256" key="3">
    <source>
        <dbReference type="ARBA" id="ARBA00023015"/>
    </source>
</evidence>
<evidence type="ECO:0000256" key="7">
    <source>
        <dbReference type="PROSITE-ProRule" id="PRU01091"/>
    </source>
</evidence>
<dbReference type="GO" id="GO:0032993">
    <property type="term" value="C:protein-DNA complex"/>
    <property type="evidence" value="ECO:0007669"/>
    <property type="project" value="TreeGrafter"/>
</dbReference>
<feature type="domain" description="OmpR/PhoB-type" evidence="9">
    <location>
        <begin position="133"/>
        <end position="231"/>
    </location>
</feature>
<dbReference type="Pfam" id="PF00072">
    <property type="entry name" value="Response_reg"/>
    <property type="match status" value="1"/>
</dbReference>
<dbReference type="FunFam" id="1.10.10.10:FF:000018">
    <property type="entry name" value="DNA-binding response regulator ResD"/>
    <property type="match status" value="1"/>
</dbReference>
<dbReference type="PANTHER" id="PTHR48111">
    <property type="entry name" value="REGULATOR OF RPOS"/>
    <property type="match status" value="1"/>
</dbReference>
<dbReference type="GO" id="GO:0000976">
    <property type="term" value="F:transcription cis-regulatory region binding"/>
    <property type="evidence" value="ECO:0007669"/>
    <property type="project" value="TreeGrafter"/>
</dbReference>
<proteinExistence type="predicted"/>
<dbReference type="PROSITE" id="PS51755">
    <property type="entry name" value="OMPR_PHOB"/>
    <property type="match status" value="1"/>
</dbReference>
<dbReference type="SMART" id="SM00448">
    <property type="entry name" value="REC"/>
    <property type="match status" value="1"/>
</dbReference>
<keyword evidence="2" id="KW-0902">Two-component regulatory system</keyword>
<dbReference type="Pfam" id="PF00486">
    <property type="entry name" value="Trans_reg_C"/>
    <property type="match status" value="1"/>
</dbReference>
<organism evidence="10">
    <name type="scientific">uncultured Nocardioidaceae bacterium</name>
    <dbReference type="NCBI Taxonomy" id="253824"/>
    <lineage>
        <taxon>Bacteria</taxon>
        <taxon>Bacillati</taxon>
        <taxon>Actinomycetota</taxon>
        <taxon>Actinomycetes</taxon>
        <taxon>Propionibacteriales</taxon>
        <taxon>Nocardioidaceae</taxon>
        <taxon>environmental samples</taxon>
    </lineage>
</organism>
<dbReference type="InterPro" id="IPR011006">
    <property type="entry name" value="CheY-like_superfamily"/>
</dbReference>
<dbReference type="CDD" id="cd00383">
    <property type="entry name" value="trans_reg_C"/>
    <property type="match status" value="1"/>
</dbReference>
<dbReference type="AlphaFoldDB" id="A0A6J4MFJ1"/>
<dbReference type="GO" id="GO:0006355">
    <property type="term" value="P:regulation of DNA-templated transcription"/>
    <property type="evidence" value="ECO:0007669"/>
    <property type="project" value="InterPro"/>
</dbReference>
<feature type="DNA-binding region" description="OmpR/PhoB-type" evidence="7">
    <location>
        <begin position="133"/>
        <end position="231"/>
    </location>
</feature>
<dbReference type="Gene3D" id="6.10.250.690">
    <property type="match status" value="1"/>
</dbReference>
<evidence type="ECO:0000256" key="1">
    <source>
        <dbReference type="ARBA" id="ARBA00022553"/>
    </source>
</evidence>
<keyword evidence="1 6" id="KW-0597">Phosphoprotein</keyword>
<evidence type="ECO:0000256" key="2">
    <source>
        <dbReference type="ARBA" id="ARBA00023012"/>
    </source>
</evidence>
<feature type="domain" description="Response regulatory" evidence="8">
    <location>
        <begin position="6"/>
        <end position="123"/>
    </location>
</feature>
<evidence type="ECO:0000259" key="9">
    <source>
        <dbReference type="PROSITE" id="PS51755"/>
    </source>
</evidence>
<gene>
    <name evidence="10" type="ORF">AVDCRST_MAG72-1600</name>
</gene>